<keyword evidence="2" id="KW-1185">Reference proteome</keyword>
<name>A0ABS7UF86_9ACTN</name>
<sequence length="94" mass="10165">MMEIVDVASQVVAPAVSAVFRAGEVSALELSVTDELEGSVALSLTARGETFTYLVVQGSVAGMSVEEWSENLRSHLVDFVAESRFGWGENRDDR</sequence>
<reference evidence="1 2" key="1">
    <citation type="submission" date="2021-09" db="EMBL/GenBank/DDBJ databases">
        <title>Whole genome sequence of Nocardioides sp. GBK3QG-3.</title>
        <authorList>
            <person name="Tuo L."/>
        </authorList>
    </citation>
    <scope>NUCLEOTIDE SEQUENCE [LARGE SCALE GENOMIC DNA]</scope>
    <source>
        <strain evidence="1 2">GBK3QG-3</strain>
    </source>
</reference>
<evidence type="ECO:0000313" key="2">
    <source>
        <dbReference type="Proteomes" id="UP000780875"/>
    </source>
</evidence>
<organism evidence="1 2">
    <name type="scientific">Nocardioides mangrovi</name>
    <dbReference type="NCBI Taxonomy" id="2874580"/>
    <lineage>
        <taxon>Bacteria</taxon>
        <taxon>Bacillati</taxon>
        <taxon>Actinomycetota</taxon>
        <taxon>Actinomycetes</taxon>
        <taxon>Propionibacteriales</taxon>
        <taxon>Nocardioidaceae</taxon>
        <taxon>Nocardioides</taxon>
    </lineage>
</organism>
<dbReference type="Proteomes" id="UP000780875">
    <property type="component" value="Unassembled WGS sequence"/>
</dbReference>
<comment type="caution">
    <text evidence="1">The sequence shown here is derived from an EMBL/GenBank/DDBJ whole genome shotgun (WGS) entry which is preliminary data.</text>
</comment>
<proteinExistence type="predicted"/>
<evidence type="ECO:0000313" key="1">
    <source>
        <dbReference type="EMBL" id="MBZ5739676.1"/>
    </source>
</evidence>
<protein>
    <submittedName>
        <fullName evidence="1">Uncharacterized protein</fullName>
    </submittedName>
</protein>
<gene>
    <name evidence="1" type="ORF">K8U61_15985</name>
</gene>
<accession>A0ABS7UF86</accession>
<dbReference type="EMBL" id="JAIQZJ010000009">
    <property type="protein sequence ID" value="MBZ5739676.1"/>
    <property type="molecule type" value="Genomic_DNA"/>
</dbReference>
<dbReference type="RefSeq" id="WP_224124036.1">
    <property type="nucleotide sequence ID" value="NZ_JAIQZJ010000009.1"/>
</dbReference>